<evidence type="ECO:0000256" key="1">
    <source>
        <dbReference type="SAM" id="MobiDB-lite"/>
    </source>
</evidence>
<proteinExistence type="predicted"/>
<dbReference type="AlphaFoldDB" id="A0A8X7PM10"/>
<organism evidence="2 3">
    <name type="scientific">Brassica carinata</name>
    <name type="common">Ethiopian mustard</name>
    <name type="synonym">Abyssinian cabbage</name>
    <dbReference type="NCBI Taxonomy" id="52824"/>
    <lineage>
        <taxon>Eukaryota</taxon>
        <taxon>Viridiplantae</taxon>
        <taxon>Streptophyta</taxon>
        <taxon>Embryophyta</taxon>
        <taxon>Tracheophyta</taxon>
        <taxon>Spermatophyta</taxon>
        <taxon>Magnoliopsida</taxon>
        <taxon>eudicotyledons</taxon>
        <taxon>Gunneridae</taxon>
        <taxon>Pentapetalae</taxon>
        <taxon>rosids</taxon>
        <taxon>malvids</taxon>
        <taxon>Brassicales</taxon>
        <taxon>Brassicaceae</taxon>
        <taxon>Brassiceae</taxon>
        <taxon>Brassica</taxon>
    </lineage>
</organism>
<dbReference type="EMBL" id="JAAMPC010000016">
    <property type="protein sequence ID" value="KAG2253143.1"/>
    <property type="molecule type" value="Genomic_DNA"/>
</dbReference>
<sequence length="706" mass="82027">MGFEKLDLRKEDQTGKKDRREAGPITSGSYAMDQVMDQSQQCMRKLTPLVPAMVVQERMSRSSNLEWFEKPLIEVAGETGISMDELEETRGMTGYVRLNPPVTKLEDKNENYVFLLEEAIHVVTCENVAEEEESPATMIDLFKKKKKKKRWKIPLVGIENGLGKGLELEGNGYNSHQRERGEQMEAVMNSYACHMLDKMFLRGKKVKMKIKKRILGVCDSEKSVNMKRMKSGNCQLIYVHQMLNRKWLIGFKKKKTGKMRVEIDEKSIEDTHGLMKAGLVRGDNGVKRQLVTGKKLKFKYKRHNRNKKSRDVLLGNHKSFSGNPNLEQTLSRKIDGDKISYLRSDKRHQLYDIVRSCVKLLFVDKRKTTKPNSPELEFKHELEFAHLIRRLGRILKKLEEWSKQMLKQEQNKLRKRLKLQGLSMLIETMREKTKTTHQPLGCGKLLLLATIIWATVLLGWKKERVKKQYCLWKGTRFRGELMKGSKAKKDYTKRAKYTVEYGIKFSLGSIELKKLLMEWEKHKAGDKYKKKHTARNKFLTSGKRAKFRQKVMSNGLGCLEMMSPPRMTGKKASSKSLCGFVFLLHILENQIMEFASPPGDAEHNDPEACKLKQQGQHKILLSGKRVKLRREPRTEKLCVKRDKCVELFFESLSSTGQKKNTERVCQEKLIEPLYLEMNTEYEMTEKQKLETWSKEVSGMKKIMRNA</sequence>
<comment type="caution">
    <text evidence="2">The sequence shown here is derived from an EMBL/GenBank/DDBJ whole genome shotgun (WGS) entry which is preliminary data.</text>
</comment>
<evidence type="ECO:0000313" key="3">
    <source>
        <dbReference type="Proteomes" id="UP000886595"/>
    </source>
</evidence>
<keyword evidence="3" id="KW-1185">Reference proteome</keyword>
<feature type="region of interest" description="Disordered" evidence="1">
    <location>
        <begin position="1"/>
        <end position="29"/>
    </location>
</feature>
<protein>
    <submittedName>
        <fullName evidence="2">Uncharacterized protein</fullName>
    </submittedName>
</protein>
<evidence type="ECO:0000313" key="2">
    <source>
        <dbReference type="EMBL" id="KAG2253143.1"/>
    </source>
</evidence>
<feature type="compositionally biased region" description="Basic and acidic residues" evidence="1">
    <location>
        <begin position="1"/>
        <end position="22"/>
    </location>
</feature>
<accession>A0A8X7PM10</accession>
<dbReference type="Proteomes" id="UP000886595">
    <property type="component" value="Unassembled WGS sequence"/>
</dbReference>
<reference evidence="2 3" key="1">
    <citation type="submission" date="2020-02" db="EMBL/GenBank/DDBJ databases">
        <authorList>
            <person name="Ma Q."/>
            <person name="Huang Y."/>
            <person name="Song X."/>
            <person name="Pei D."/>
        </authorList>
    </citation>
    <scope>NUCLEOTIDE SEQUENCE [LARGE SCALE GENOMIC DNA]</scope>
    <source>
        <strain evidence="2">Sxm20200214</strain>
        <tissue evidence="2">Leaf</tissue>
    </source>
</reference>
<name>A0A8X7PM10_BRACI</name>
<gene>
    <name evidence="2" type="ORF">Bca52824_083279</name>
</gene>
<dbReference type="OrthoDB" id="10364901at2759"/>